<dbReference type="PANTHER" id="PTHR22028:SF9">
    <property type="entry name" value="SFI1 SPINDLE BODY DOMAIN-CONTAINING PROTEIN"/>
    <property type="match status" value="1"/>
</dbReference>
<evidence type="ECO:0000313" key="1">
    <source>
        <dbReference type="EMBL" id="JAC74300.1"/>
    </source>
</evidence>
<name>A0A061RUA9_9CHLO</name>
<reference evidence="1" key="1">
    <citation type="submission" date="2014-05" db="EMBL/GenBank/DDBJ databases">
        <title>The transcriptome of the halophilic microalga Tetraselmis sp. GSL018 isolated from the Great Salt Lake, Utah.</title>
        <authorList>
            <person name="Jinkerson R.E."/>
            <person name="D'Adamo S."/>
            <person name="Posewitz M.C."/>
        </authorList>
    </citation>
    <scope>NUCLEOTIDE SEQUENCE</scope>
    <source>
        <strain evidence="1">GSL018</strain>
    </source>
</reference>
<accession>A0A061RUA9</accession>
<dbReference type="GO" id="GO:0019902">
    <property type="term" value="F:phosphatase binding"/>
    <property type="evidence" value="ECO:0007669"/>
    <property type="project" value="TreeGrafter"/>
</dbReference>
<gene>
    <name evidence="1" type="ORF">TSPGSL018_26349</name>
</gene>
<organism evidence="1">
    <name type="scientific">Tetraselmis sp. GSL018</name>
    <dbReference type="NCBI Taxonomy" id="582737"/>
    <lineage>
        <taxon>Eukaryota</taxon>
        <taxon>Viridiplantae</taxon>
        <taxon>Chlorophyta</taxon>
        <taxon>core chlorophytes</taxon>
        <taxon>Chlorodendrophyceae</taxon>
        <taxon>Chlorodendrales</taxon>
        <taxon>Chlorodendraceae</taxon>
        <taxon>Tetraselmis</taxon>
    </lineage>
</organism>
<sequence>MRQYIQKWLDVARFLAQVRKASDKVSVVVQLRAAGQFWTLWRQAFLRRVTHRHLLQEAMEDSAQRVKTKVFQAWWLNADTNNALRERISKLVARMTSVRACTALVTWLATIAVSPCHHKQVEGCVRCLRGLFLVFCFDWWRSWGSGRAARHRKMRRAVDCLANLRVAAVLSSWQQFSKQQRADNDKVARSVRQVQNGLLSRALSGWQHRAFEFQWKRALLRCSSVHFIHRLLAVAYFTWNDWSNQRSSRRAKAACVIAAAIHRLETRTLQGWVDYVINRQQKTWLVEKALCYMANTFLSKALQGWTHAVELRHHKMELRHKAVGHMANTALRRAMNGLQHALAFRQLQAQLAVRTAARLANGRARQGFQGWHLAASLRKHKRQVVERSLRRMGKRLQAQGFLGWLDRAAERKEQRCKLSESLSRVQSSRLLRVWNSWGLYLQAQRRKDELMMLAVQHTANLGLGRGWRAWLGFVDARQRKKQLLRSAVALWENGLCGKAFARLRQLLMDKWKKAALANNALSRLNNSVLARCFGRWLQQVSTSTRERRQLVRAAAHFGGRLSALAFWTWLEWRSEKAERQLRARKALLHMSTQELSRSWRRWVEFAAEIAADRKAAAHAISHWCNRLLGTAFISWADWFWERERKRERAVRALEHWRHQVSGSALHGWLLQARAWQEKREKADRTFCHWRRRALVHTLAGWRERVRHFDLKRRGLLMALRFWRDRSIGPTFRGWVVRARELEGKRNALATAILFWSHKVIGSALRGWLKRTRELLEKHAKLLRAITYWSRTELRRAFLALVDNVVLADKLYRAVERWRHVTYAKVFISWHEVAVMQSRALCQWKIKTCTKAFRGWDESTRRCLYFRSVLERGFLKLRHRQMSIAFDDWAASWETSVQRRELADELRFKVVAKWKQTLLHRAYFVWWEQVVKLSAARAMLARLSDKAMFFAFANWREHCFRMEGVRDLLRRILGGIREAAFFNWRLAVEETAYERQSQDFIEEQLEGKDSLRAMAREVIKRWRRLPECRVLEQWMEYTCLMLDIKGKMESAFCKFYFSLSRRAFTVLHNNAREQREKTRVLSAAANHWMSRSMKNVLRCWSRTANELIIERLGAMKALYGYTLQLKRRALLCWHDEKVYQTEKRVQLHRSMMHMSAYKMHVFFSEWRGLTAELSCLDACVNALVKRIGRSCMRDAWLAWCYVMDWRAWLVDCNGRALRHFLRRNGVHWLRQWRYTVAETARYTAIIQRFLPKHLRYVAATTFYAWVDFLEAMIRVRCASHAFIHRLLGKAFRHWHMFWRDARIQRAVAWSKLLLKRRGFEAWFEAVTLQQQKLRAFTQRQAAINDALSYGDAIARQRRLELLAATLSSWRTLVGQATEVRRMAESHLQALGRLALREWLELAMCWGLLAKQAEADFMSRRQRKVRTMQRWQAFVALQGDRHQALLRALRVTSSASNSASKRDALQRWAQAVSHQRAKIERAKQAISHHESKALQHFFMLWTNFSQAMRQDKPIEYKGSGALKAVKHLANSVSPVRNRN</sequence>
<evidence type="ECO:0008006" key="2">
    <source>
        <dbReference type="Google" id="ProtNLM"/>
    </source>
</evidence>
<proteinExistence type="predicted"/>
<protein>
    <recommendedName>
        <fullName evidence="2">Sfi1 spindle body domain-containing protein</fullName>
    </recommendedName>
</protein>
<dbReference type="PANTHER" id="PTHR22028">
    <property type="entry name" value="SFI1 SPINDLE BODY DOMAIN-CONTAINING PROTEIN-RELATED"/>
    <property type="match status" value="1"/>
</dbReference>
<dbReference type="EMBL" id="GBEZ01011491">
    <property type="protein sequence ID" value="JAC74300.1"/>
    <property type="molecule type" value="Transcribed_RNA"/>
</dbReference>
<dbReference type="InterPro" id="IPR052270">
    <property type="entry name" value="CACF_protein"/>
</dbReference>